<sequence length="150" mass="16494">MSSLMWYLLFVTLITSRTVLANESSTLDMKVDVCNITGVWRNELGSTLHVKAEGSEVRGVFQTAVESMRGAAGEYRTARVIGIVGDGTQPTVSFSVLWEKGSCSAWVGQCFILHDGAQVMKTFWMLRSVADNLAGDWGSTRLGEDLFFKT</sequence>
<dbReference type="Proteomes" id="UP001479290">
    <property type="component" value="Unassembled WGS sequence"/>
</dbReference>
<evidence type="ECO:0000256" key="4">
    <source>
        <dbReference type="ARBA" id="ARBA00022729"/>
    </source>
</evidence>
<evidence type="ECO:0000313" key="10">
    <source>
        <dbReference type="EMBL" id="KAK9968169.1"/>
    </source>
</evidence>
<dbReference type="InterPro" id="IPR005469">
    <property type="entry name" value="Avidin"/>
</dbReference>
<dbReference type="EMBL" id="JAWDJR010000010">
    <property type="protein sequence ID" value="KAK9968169.1"/>
    <property type="molecule type" value="Genomic_DNA"/>
</dbReference>
<dbReference type="Gene3D" id="2.40.128.30">
    <property type="entry name" value="Avidin-like"/>
    <property type="match status" value="1"/>
</dbReference>
<comment type="caution">
    <text evidence="10">The sequence shown here is derived from an EMBL/GenBank/DDBJ whole genome shotgun (WGS) entry which is preliminary data.</text>
</comment>
<evidence type="ECO:0000256" key="7">
    <source>
        <dbReference type="ARBA" id="ARBA00023267"/>
    </source>
</evidence>
<keyword evidence="11" id="KW-1185">Reference proteome</keyword>
<dbReference type="PRINTS" id="PR00709">
    <property type="entry name" value="AVIDIN"/>
</dbReference>
<gene>
    <name evidence="10" type="ORF">ABG768_002506</name>
</gene>
<dbReference type="SUPFAM" id="SSF50876">
    <property type="entry name" value="Avidin/streptavidin"/>
    <property type="match status" value="1"/>
</dbReference>
<accession>A0AAW2A3J8</accession>
<dbReference type="Pfam" id="PF01382">
    <property type="entry name" value="Avidin"/>
    <property type="match status" value="1"/>
</dbReference>
<evidence type="ECO:0000256" key="9">
    <source>
        <dbReference type="SAM" id="SignalP"/>
    </source>
</evidence>
<dbReference type="PROSITE" id="PS51326">
    <property type="entry name" value="AVIDIN_2"/>
    <property type="match status" value="1"/>
</dbReference>
<keyword evidence="6" id="KW-0325">Glycoprotein</keyword>
<feature type="signal peptide" evidence="9">
    <location>
        <begin position="1"/>
        <end position="21"/>
    </location>
</feature>
<keyword evidence="4 9" id="KW-0732">Signal</keyword>
<comment type="subcellular location">
    <subcellularLocation>
        <location evidence="1">Secreted</location>
    </subcellularLocation>
</comment>
<comment type="similarity">
    <text evidence="2">Belongs to the avidin/streptavidin family.</text>
</comment>
<dbReference type="InterPro" id="IPR005468">
    <property type="entry name" value="Avidin/str"/>
</dbReference>
<evidence type="ECO:0000256" key="3">
    <source>
        <dbReference type="ARBA" id="ARBA00022525"/>
    </source>
</evidence>
<evidence type="ECO:0000256" key="5">
    <source>
        <dbReference type="ARBA" id="ARBA00023157"/>
    </source>
</evidence>
<dbReference type="GO" id="GO:0009374">
    <property type="term" value="F:biotin binding"/>
    <property type="evidence" value="ECO:0007669"/>
    <property type="project" value="InterPro"/>
</dbReference>
<dbReference type="InterPro" id="IPR051764">
    <property type="entry name" value="Avidin/Streptavidin-rel"/>
</dbReference>
<evidence type="ECO:0000256" key="1">
    <source>
        <dbReference type="ARBA" id="ARBA00004613"/>
    </source>
</evidence>
<dbReference type="AlphaFoldDB" id="A0AAW2A3J8"/>
<evidence type="ECO:0008006" key="12">
    <source>
        <dbReference type="Google" id="ProtNLM"/>
    </source>
</evidence>
<proteinExistence type="inferred from homology"/>
<keyword evidence="7" id="KW-0092">Biotin</keyword>
<dbReference type="GO" id="GO:0005576">
    <property type="term" value="C:extracellular region"/>
    <property type="evidence" value="ECO:0007669"/>
    <property type="project" value="UniProtKB-SubCell"/>
</dbReference>
<dbReference type="PANTHER" id="PTHR34399:SF3">
    <property type="entry name" value="AVID PROTEIN-RELATED"/>
    <property type="match status" value="1"/>
</dbReference>
<feature type="disulfide bond" evidence="8">
    <location>
        <begin position="34"/>
        <end position="110"/>
    </location>
</feature>
<protein>
    <recommendedName>
        <fullName evidence="12">Avidin</fullName>
    </recommendedName>
</protein>
<name>A0AAW2A3J8_CULAL</name>
<dbReference type="PANTHER" id="PTHR34399">
    <property type="entry name" value="AVIDIN-RELATED"/>
    <property type="match status" value="1"/>
</dbReference>
<evidence type="ECO:0000313" key="11">
    <source>
        <dbReference type="Proteomes" id="UP001479290"/>
    </source>
</evidence>
<keyword evidence="5 8" id="KW-1015">Disulfide bond</keyword>
<feature type="chain" id="PRO_5043788871" description="Avidin" evidence="9">
    <location>
        <begin position="22"/>
        <end position="150"/>
    </location>
</feature>
<evidence type="ECO:0000256" key="8">
    <source>
        <dbReference type="PIRSR" id="PIRSR605468-51"/>
    </source>
</evidence>
<evidence type="ECO:0000256" key="2">
    <source>
        <dbReference type="ARBA" id="ARBA00006297"/>
    </source>
</evidence>
<dbReference type="InterPro" id="IPR036896">
    <property type="entry name" value="Avidin-like_sf"/>
</dbReference>
<organism evidence="10 11">
    <name type="scientific">Culter alburnus</name>
    <name type="common">Topmouth culter</name>
    <dbReference type="NCBI Taxonomy" id="194366"/>
    <lineage>
        <taxon>Eukaryota</taxon>
        <taxon>Metazoa</taxon>
        <taxon>Chordata</taxon>
        <taxon>Craniata</taxon>
        <taxon>Vertebrata</taxon>
        <taxon>Euteleostomi</taxon>
        <taxon>Actinopterygii</taxon>
        <taxon>Neopterygii</taxon>
        <taxon>Teleostei</taxon>
        <taxon>Ostariophysi</taxon>
        <taxon>Cypriniformes</taxon>
        <taxon>Xenocyprididae</taxon>
        <taxon>Xenocypridinae</taxon>
        <taxon>Culter</taxon>
    </lineage>
</organism>
<keyword evidence="3" id="KW-0964">Secreted</keyword>
<evidence type="ECO:0000256" key="6">
    <source>
        <dbReference type="ARBA" id="ARBA00023180"/>
    </source>
</evidence>
<reference evidence="10 11" key="1">
    <citation type="submission" date="2024-05" db="EMBL/GenBank/DDBJ databases">
        <title>A high-quality chromosomal-level genome assembly of Topmouth culter (Culter alburnus).</title>
        <authorList>
            <person name="Zhao H."/>
        </authorList>
    </citation>
    <scope>NUCLEOTIDE SEQUENCE [LARGE SCALE GENOMIC DNA]</scope>
    <source>
        <strain evidence="10">CATC2023</strain>
        <tissue evidence="10">Muscle</tissue>
    </source>
</reference>